<feature type="compositionally biased region" description="Polar residues" evidence="1">
    <location>
        <begin position="172"/>
        <end position="194"/>
    </location>
</feature>
<accession>A0A9N9H8H3</accession>
<feature type="region of interest" description="Disordered" evidence="1">
    <location>
        <begin position="114"/>
        <end position="212"/>
    </location>
</feature>
<evidence type="ECO:0000313" key="2">
    <source>
        <dbReference type="EMBL" id="CAG8661352.1"/>
    </source>
</evidence>
<dbReference type="OrthoDB" id="2438256at2759"/>
<dbReference type="AlphaFoldDB" id="A0A9N9H8H3"/>
<evidence type="ECO:0000313" key="3">
    <source>
        <dbReference type="Proteomes" id="UP000789570"/>
    </source>
</evidence>
<organism evidence="2 3">
    <name type="scientific">Funneliformis caledonium</name>
    <dbReference type="NCBI Taxonomy" id="1117310"/>
    <lineage>
        <taxon>Eukaryota</taxon>
        <taxon>Fungi</taxon>
        <taxon>Fungi incertae sedis</taxon>
        <taxon>Mucoromycota</taxon>
        <taxon>Glomeromycotina</taxon>
        <taxon>Glomeromycetes</taxon>
        <taxon>Glomerales</taxon>
        <taxon>Glomeraceae</taxon>
        <taxon>Funneliformis</taxon>
    </lineage>
</organism>
<dbReference type="Proteomes" id="UP000789570">
    <property type="component" value="Unassembled WGS sequence"/>
</dbReference>
<evidence type="ECO:0000256" key="1">
    <source>
        <dbReference type="SAM" id="MobiDB-lite"/>
    </source>
</evidence>
<sequence length="236" mass="26542">MSSSSKNSRFEVFEEKIKELQLSEEEQAAFRKAKSQLQNHTRLGALAGLFVGGYVSKVRKFTIGTSIAISIGSIAIGSQIGFFTGAAAGIRTVKSLPNSQRIFEIVREVQKVREVEHEDNNKPSTFPDEFSSDNQDFNDIHEGQQSSWTNLRSPSAPSRDDNNGSSWDKVRAQNSGSSTWDKIRQNNKVGQQHKPTSDIYNDGNENLPRTKEDFDELYNKGKIRTNLYGDAEIRYE</sequence>
<reference evidence="2" key="1">
    <citation type="submission" date="2021-06" db="EMBL/GenBank/DDBJ databases">
        <authorList>
            <person name="Kallberg Y."/>
            <person name="Tangrot J."/>
            <person name="Rosling A."/>
        </authorList>
    </citation>
    <scope>NUCLEOTIDE SEQUENCE</scope>
    <source>
        <strain evidence="2">UK204</strain>
    </source>
</reference>
<keyword evidence="3" id="KW-1185">Reference proteome</keyword>
<feature type="compositionally biased region" description="Polar residues" evidence="1">
    <location>
        <begin position="132"/>
        <end position="156"/>
    </location>
</feature>
<protein>
    <submittedName>
        <fullName evidence="2">17518_t:CDS:1</fullName>
    </submittedName>
</protein>
<gene>
    <name evidence="2" type="ORF">FCALED_LOCUS11560</name>
</gene>
<comment type="caution">
    <text evidence="2">The sequence shown here is derived from an EMBL/GenBank/DDBJ whole genome shotgun (WGS) entry which is preliminary data.</text>
</comment>
<name>A0A9N9H8H3_9GLOM</name>
<dbReference type="EMBL" id="CAJVPQ010004961">
    <property type="protein sequence ID" value="CAG8661352.1"/>
    <property type="molecule type" value="Genomic_DNA"/>
</dbReference>
<proteinExistence type="predicted"/>